<gene>
    <name evidence="1" type="ORF">RISW2_22220</name>
</gene>
<evidence type="ECO:0000313" key="1">
    <source>
        <dbReference type="EMBL" id="ETX29603.1"/>
    </source>
</evidence>
<sequence>MFSPWYRWSGRRDPENHVCINVATYGPGGRFAMTDRGRSALRQTGTRFEVGPSRLDWDGRSLRIAIDERGAPPLFGRILGEIRVTPAAVTDVELPLTADGAHVWRPFAPVSGIEVDLDAPGWRWRGHGYLDANFGLRALEADFSYWTWGRYALPGGGTACFYDADRRDGTGLAHGARFLPDGSAEEIALPPRRPMARSLWRVRRETRGDEGSRPRQVRGMLDAPFYARAMVETVLDGQSVTGVHEALDLDRFASPLLKPMIALRVPRRRRWRFGD</sequence>
<dbReference type="NCBIfam" id="NF045922">
    <property type="entry name" value="CarotHydtaseCrtCRhod"/>
    <property type="match status" value="1"/>
</dbReference>
<dbReference type="eggNOG" id="COG5621">
    <property type="taxonomic scope" value="Bacteria"/>
</dbReference>
<dbReference type="Proteomes" id="UP000023430">
    <property type="component" value="Unassembled WGS sequence"/>
</dbReference>
<organism evidence="1 2">
    <name type="scientific">Roseivivax isoporae LMG 25204</name>
    <dbReference type="NCBI Taxonomy" id="1449351"/>
    <lineage>
        <taxon>Bacteria</taxon>
        <taxon>Pseudomonadati</taxon>
        <taxon>Pseudomonadota</taxon>
        <taxon>Alphaproteobacteria</taxon>
        <taxon>Rhodobacterales</taxon>
        <taxon>Roseobacteraceae</taxon>
        <taxon>Roseivivax</taxon>
    </lineage>
</organism>
<dbReference type="CDD" id="cd21471">
    <property type="entry name" value="CrtC-like"/>
    <property type="match status" value="1"/>
</dbReference>
<name>X7FA82_9RHOB</name>
<accession>X7FA82</accession>
<evidence type="ECO:0000313" key="2">
    <source>
        <dbReference type="Proteomes" id="UP000023430"/>
    </source>
</evidence>
<dbReference type="SUPFAM" id="SSF159245">
    <property type="entry name" value="AttH-like"/>
    <property type="match status" value="1"/>
</dbReference>
<dbReference type="PATRIC" id="fig|1449351.3.peg.1384"/>
<comment type="caution">
    <text evidence="1">The sequence shown here is derived from an EMBL/GenBank/DDBJ whole genome shotgun (WGS) entry which is preliminary data.</text>
</comment>
<protein>
    <submittedName>
        <fullName evidence="1">Hydroxyneurosporene dehydrogenase</fullName>
    </submittedName>
</protein>
<keyword evidence="2" id="KW-1185">Reference proteome</keyword>
<dbReference type="EMBL" id="JAME01000008">
    <property type="protein sequence ID" value="ETX29603.1"/>
    <property type="molecule type" value="Genomic_DNA"/>
</dbReference>
<proteinExistence type="predicted"/>
<dbReference type="STRING" id="1449351.RISW2_22220"/>
<dbReference type="AlphaFoldDB" id="X7FA82"/>
<reference evidence="1 2" key="1">
    <citation type="submission" date="2014-01" db="EMBL/GenBank/DDBJ databases">
        <title>Roseivivax isoporae LMG 25204 Genome Sequencing.</title>
        <authorList>
            <person name="Lai Q."/>
            <person name="Li G."/>
            <person name="Shao Z."/>
        </authorList>
    </citation>
    <scope>NUCLEOTIDE SEQUENCE [LARGE SCALE GENOMIC DNA]</scope>
    <source>
        <strain evidence="1 2">LMG 25204</strain>
    </source>
</reference>